<dbReference type="RefSeq" id="WP_231485716.1">
    <property type="nucleotide sequence ID" value="NZ_BAAAZO010000012.1"/>
</dbReference>
<name>A0ABP7AK45_9ACTN</name>
<dbReference type="PANTHER" id="PTHR47572">
    <property type="entry name" value="LIPOPROTEIN-RELATED"/>
    <property type="match status" value="1"/>
</dbReference>
<evidence type="ECO:0000313" key="4">
    <source>
        <dbReference type="EMBL" id="GAA3634012.1"/>
    </source>
</evidence>
<feature type="domain" description="SMP-30/Gluconolactonase/LRE-like region" evidence="3">
    <location>
        <begin position="50"/>
        <end position="303"/>
    </location>
</feature>
<keyword evidence="2" id="KW-0378">Hydrolase</keyword>
<proteinExistence type="inferred from homology"/>
<sequence length="328" mass="34644">MSRGWPALGMVAVLVLSGCGSEVAAGADPDGRRLLKVSDVHEATGMTLLEGPVFTPDGSLLVVDVTAPAGEPKVLTIDVRKRSVKGFLTDASSAWTSAQISPYDGRLYLTDFAAGAIDSISLDGDDPRVFFTGQVDGAVMKPDDLTFDPEGNLYVSDTTGHDEPGGPDQGRIVRIDRDGQEATVLADELPAPNGVSFDATYEGLWISEYSGNRIDRLGLTVGGKAVATQYPAVRVDAGLAQVDSNAVDASGNVYQMFHRQARVMVFGRNGDHLDTIDLPVPDDGDYSATNLAIRPGTKDAYVTVSGPSGGFVYTFRARDRGVRQSNGG</sequence>
<accession>A0ABP7AK45</accession>
<dbReference type="InterPro" id="IPR051262">
    <property type="entry name" value="SMP-30/CGR1_Lactonase"/>
</dbReference>
<dbReference type="EMBL" id="BAAAZO010000012">
    <property type="protein sequence ID" value="GAA3634012.1"/>
    <property type="molecule type" value="Genomic_DNA"/>
</dbReference>
<comment type="similarity">
    <text evidence="1">Belongs to the SMP-30/CGR1 family.</text>
</comment>
<reference evidence="5" key="1">
    <citation type="journal article" date="2019" name="Int. J. Syst. Evol. Microbiol.">
        <title>The Global Catalogue of Microorganisms (GCM) 10K type strain sequencing project: providing services to taxonomists for standard genome sequencing and annotation.</title>
        <authorList>
            <consortium name="The Broad Institute Genomics Platform"/>
            <consortium name="The Broad Institute Genome Sequencing Center for Infectious Disease"/>
            <person name="Wu L."/>
            <person name="Ma J."/>
        </authorList>
    </citation>
    <scope>NUCLEOTIDE SEQUENCE [LARGE SCALE GENOMIC DNA]</scope>
    <source>
        <strain evidence="5">JCM 16902</strain>
    </source>
</reference>
<evidence type="ECO:0000259" key="3">
    <source>
        <dbReference type="Pfam" id="PF08450"/>
    </source>
</evidence>
<dbReference type="Pfam" id="PF08450">
    <property type="entry name" value="SGL"/>
    <property type="match status" value="1"/>
</dbReference>
<dbReference type="Gene3D" id="2.120.10.30">
    <property type="entry name" value="TolB, C-terminal domain"/>
    <property type="match status" value="1"/>
</dbReference>
<organism evidence="4 5">
    <name type="scientific">Kineosporia mesophila</name>
    <dbReference type="NCBI Taxonomy" id="566012"/>
    <lineage>
        <taxon>Bacteria</taxon>
        <taxon>Bacillati</taxon>
        <taxon>Actinomycetota</taxon>
        <taxon>Actinomycetes</taxon>
        <taxon>Kineosporiales</taxon>
        <taxon>Kineosporiaceae</taxon>
        <taxon>Kineosporia</taxon>
    </lineage>
</organism>
<comment type="caution">
    <text evidence="4">The sequence shown here is derived from an EMBL/GenBank/DDBJ whole genome shotgun (WGS) entry which is preliminary data.</text>
</comment>
<keyword evidence="5" id="KW-1185">Reference proteome</keyword>
<evidence type="ECO:0000256" key="1">
    <source>
        <dbReference type="ARBA" id="ARBA00008853"/>
    </source>
</evidence>
<gene>
    <name evidence="4" type="ORF">GCM10022223_60410</name>
</gene>
<dbReference type="InterPro" id="IPR011042">
    <property type="entry name" value="6-blade_b-propeller_TolB-like"/>
</dbReference>
<evidence type="ECO:0000256" key="2">
    <source>
        <dbReference type="ARBA" id="ARBA00022801"/>
    </source>
</evidence>
<dbReference type="InterPro" id="IPR013658">
    <property type="entry name" value="SGL"/>
</dbReference>
<dbReference type="PANTHER" id="PTHR47572:SF4">
    <property type="entry name" value="LACTONASE DRP35"/>
    <property type="match status" value="1"/>
</dbReference>
<dbReference type="PROSITE" id="PS51257">
    <property type="entry name" value="PROKAR_LIPOPROTEIN"/>
    <property type="match status" value="1"/>
</dbReference>
<evidence type="ECO:0000313" key="5">
    <source>
        <dbReference type="Proteomes" id="UP001501074"/>
    </source>
</evidence>
<protein>
    <submittedName>
        <fullName evidence="4">SMP-30/gluconolactonase/LRE family protein</fullName>
    </submittedName>
</protein>
<dbReference type="SUPFAM" id="SSF63829">
    <property type="entry name" value="Calcium-dependent phosphotriesterase"/>
    <property type="match status" value="1"/>
</dbReference>
<dbReference type="Proteomes" id="UP001501074">
    <property type="component" value="Unassembled WGS sequence"/>
</dbReference>